<feature type="region of interest" description="Disordered" evidence="1">
    <location>
        <begin position="78"/>
        <end position="105"/>
    </location>
</feature>
<evidence type="ECO:0000313" key="4">
    <source>
        <dbReference type="Proteomes" id="UP000632849"/>
    </source>
</evidence>
<protein>
    <recommendedName>
        <fullName evidence="5">Secreted protein</fullName>
    </recommendedName>
</protein>
<evidence type="ECO:0008006" key="5">
    <source>
        <dbReference type="Google" id="ProtNLM"/>
    </source>
</evidence>
<evidence type="ECO:0000313" key="3">
    <source>
        <dbReference type="EMBL" id="GHG06342.1"/>
    </source>
</evidence>
<comment type="caution">
    <text evidence="3">The sequence shown here is derived from an EMBL/GenBank/DDBJ whole genome shotgun (WGS) entry which is preliminary data.</text>
</comment>
<name>A0A919BRB9_STRFL</name>
<reference evidence="3" key="1">
    <citation type="journal article" date="2014" name="Int. J. Syst. Evol. Microbiol.">
        <title>Complete genome sequence of Corynebacterium casei LMG S-19264T (=DSM 44701T), isolated from a smear-ripened cheese.</title>
        <authorList>
            <consortium name="US DOE Joint Genome Institute (JGI-PGF)"/>
            <person name="Walter F."/>
            <person name="Albersmeier A."/>
            <person name="Kalinowski J."/>
            <person name="Ruckert C."/>
        </authorList>
    </citation>
    <scope>NUCLEOTIDE SEQUENCE</scope>
    <source>
        <strain evidence="3">JCM 4122</strain>
    </source>
</reference>
<keyword evidence="2" id="KW-0732">Signal</keyword>
<evidence type="ECO:0000256" key="1">
    <source>
        <dbReference type="SAM" id="MobiDB-lite"/>
    </source>
</evidence>
<keyword evidence="4" id="KW-1185">Reference proteome</keyword>
<evidence type="ECO:0000256" key="2">
    <source>
        <dbReference type="SAM" id="SignalP"/>
    </source>
</evidence>
<feature type="signal peptide" evidence="2">
    <location>
        <begin position="1"/>
        <end position="22"/>
    </location>
</feature>
<dbReference type="AlphaFoldDB" id="A0A919BRB9"/>
<accession>A0A919BRB9</accession>
<reference evidence="3" key="2">
    <citation type="submission" date="2020-09" db="EMBL/GenBank/DDBJ databases">
        <authorList>
            <person name="Sun Q."/>
            <person name="Ohkuma M."/>
        </authorList>
    </citation>
    <scope>NUCLEOTIDE SEQUENCE</scope>
    <source>
        <strain evidence="3">JCM 4122</strain>
    </source>
</reference>
<gene>
    <name evidence="3" type="ORF">GCM10017667_41910</name>
</gene>
<sequence>MRAALAASAALALSAAAPAAVAAPAADPHGLSCEKGKHNIDDYTGWALCTNVGSEPITFWVHLVCGWSPDVDGEHIRLAPGDSSQSTAHCSSLGSGIGEIQVRSS</sequence>
<dbReference type="Proteomes" id="UP000632849">
    <property type="component" value="Unassembled WGS sequence"/>
</dbReference>
<proteinExistence type="predicted"/>
<feature type="compositionally biased region" description="Polar residues" evidence="1">
    <location>
        <begin position="82"/>
        <end position="94"/>
    </location>
</feature>
<organism evidence="3 4">
    <name type="scientific">Streptomyces filamentosus</name>
    <name type="common">Streptomyces roseosporus</name>
    <dbReference type="NCBI Taxonomy" id="67294"/>
    <lineage>
        <taxon>Bacteria</taxon>
        <taxon>Bacillati</taxon>
        <taxon>Actinomycetota</taxon>
        <taxon>Actinomycetes</taxon>
        <taxon>Kitasatosporales</taxon>
        <taxon>Streptomycetaceae</taxon>
        <taxon>Streptomyces</taxon>
    </lineage>
</organism>
<feature type="chain" id="PRO_5037622348" description="Secreted protein" evidence="2">
    <location>
        <begin position="23"/>
        <end position="105"/>
    </location>
</feature>
<dbReference type="EMBL" id="BNBE01000002">
    <property type="protein sequence ID" value="GHG06342.1"/>
    <property type="molecule type" value="Genomic_DNA"/>
</dbReference>